<evidence type="ECO:0000256" key="20">
    <source>
        <dbReference type="ARBA" id="ARBA00076005"/>
    </source>
</evidence>
<evidence type="ECO:0000313" key="23">
    <source>
        <dbReference type="EMBL" id="CAG31245.1"/>
    </source>
</evidence>
<dbReference type="InterPro" id="IPR018934">
    <property type="entry name" value="RIO_dom"/>
</dbReference>
<keyword evidence="6" id="KW-0690">Ribosome biogenesis</keyword>
<dbReference type="GO" id="GO:0046872">
    <property type="term" value="F:metal ion binding"/>
    <property type="evidence" value="ECO:0007669"/>
    <property type="project" value="UniProtKB-KW"/>
</dbReference>
<evidence type="ECO:0000256" key="16">
    <source>
        <dbReference type="ARBA" id="ARBA00048679"/>
    </source>
</evidence>
<dbReference type="Gene3D" id="1.10.510.10">
    <property type="entry name" value="Transferase(Phosphotransferase) domain 1"/>
    <property type="match status" value="1"/>
</dbReference>
<evidence type="ECO:0000256" key="9">
    <source>
        <dbReference type="ARBA" id="ARBA00022679"/>
    </source>
</evidence>
<evidence type="ECO:0000256" key="21">
    <source>
        <dbReference type="SAM" id="MobiDB-lite"/>
    </source>
</evidence>
<feature type="compositionally biased region" description="Basic and acidic residues" evidence="21">
    <location>
        <begin position="355"/>
        <end position="366"/>
    </location>
</feature>
<dbReference type="AlphaFoldDB" id="Q5ZLZ8"/>
<name>Q5ZLZ8_CHICK</name>
<dbReference type="InterPro" id="IPR015285">
    <property type="entry name" value="RIO2_wHTH_N"/>
</dbReference>
<dbReference type="CDD" id="cd05144">
    <property type="entry name" value="RIO2_C"/>
    <property type="match status" value="1"/>
</dbReference>
<keyword evidence="8" id="KW-0597">Phosphoprotein</keyword>
<dbReference type="InterPro" id="IPR036390">
    <property type="entry name" value="WH_DNA-bd_sf"/>
</dbReference>
<evidence type="ECO:0000256" key="11">
    <source>
        <dbReference type="ARBA" id="ARBA00022741"/>
    </source>
</evidence>
<evidence type="ECO:0000256" key="1">
    <source>
        <dbReference type="ARBA" id="ARBA00001946"/>
    </source>
</evidence>
<feature type="compositionally biased region" description="Polar residues" evidence="21">
    <location>
        <begin position="380"/>
        <end position="395"/>
    </location>
</feature>
<gene>
    <name evidence="23" type="ORF">RCJMB04_4e4</name>
</gene>
<keyword evidence="11" id="KW-0547">Nucleotide-binding</keyword>
<comment type="subcellular location">
    <subcellularLocation>
        <location evidence="2">Cytoplasm</location>
    </subcellularLocation>
</comment>
<dbReference type="PhylomeDB" id="Q5ZLZ8"/>
<dbReference type="GO" id="GO:0004674">
    <property type="term" value="F:protein serine/threonine kinase activity"/>
    <property type="evidence" value="ECO:0007669"/>
    <property type="project" value="UniProtKB-KW"/>
</dbReference>
<keyword evidence="7" id="KW-0723">Serine/threonine-protein kinase</keyword>
<evidence type="ECO:0000256" key="19">
    <source>
        <dbReference type="ARBA" id="ARBA00068837"/>
    </source>
</evidence>
<evidence type="ECO:0000256" key="8">
    <source>
        <dbReference type="ARBA" id="ARBA00022553"/>
    </source>
</evidence>
<dbReference type="SUPFAM" id="SSF56112">
    <property type="entry name" value="Protein kinase-like (PK-like)"/>
    <property type="match status" value="1"/>
</dbReference>
<comment type="subunit">
    <text evidence="17">Associated with late 40S pre-ribosomal particles. Interacts with PLK1 (via its N-terminus).</text>
</comment>
<dbReference type="EMBL" id="AJ719586">
    <property type="protein sequence ID" value="CAG31245.1"/>
    <property type="molecule type" value="mRNA"/>
</dbReference>
<keyword evidence="12" id="KW-0418">Kinase</keyword>
<evidence type="ECO:0000256" key="6">
    <source>
        <dbReference type="ARBA" id="ARBA00022517"/>
    </source>
</evidence>
<dbReference type="GO" id="GO:0005737">
    <property type="term" value="C:cytoplasm"/>
    <property type="evidence" value="ECO:0007669"/>
    <property type="project" value="UniProtKB-SubCell"/>
</dbReference>
<dbReference type="SUPFAM" id="SSF46785">
    <property type="entry name" value="Winged helix' DNA-binding domain"/>
    <property type="match status" value="1"/>
</dbReference>
<evidence type="ECO:0000256" key="7">
    <source>
        <dbReference type="ARBA" id="ARBA00022527"/>
    </source>
</evidence>
<evidence type="ECO:0000256" key="17">
    <source>
        <dbReference type="ARBA" id="ARBA00064676"/>
    </source>
</evidence>
<dbReference type="PROSITE" id="PS01245">
    <property type="entry name" value="RIO1"/>
    <property type="match status" value="1"/>
</dbReference>
<dbReference type="Gene3D" id="1.10.10.10">
    <property type="entry name" value="Winged helix-like DNA-binding domain superfamily/Winged helix DNA-binding domain"/>
    <property type="match status" value="1"/>
</dbReference>
<dbReference type="GO" id="GO:0005524">
    <property type="term" value="F:ATP binding"/>
    <property type="evidence" value="ECO:0007669"/>
    <property type="project" value="UniProtKB-KW"/>
</dbReference>
<reference evidence="23" key="1">
    <citation type="journal article" date="2005" name="Genome Biol.">
        <title>Full-length cDNAs from chicken bursal lymphocytes to facilitate gene function analysis.</title>
        <authorList>
            <person name="Caldwell R.B."/>
            <person name="Kierzek A.M."/>
            <person name="Arakawa H."/>
            <person name="Bezzubov Y."/>
            <person name="Zaim J."/>
            <person name="Fiedler P."/>
            <person name="Kutter S."/>
            <person name="Blagodatski A."/>
            <person name="Kostovska D."/>
            <person name="Koter M."/>
            <person name="Plachy J."/>
            <person name="Carninci P."/>
            <person name="Hayashizaki Y."/>
            <person name="Buerstedde J.M."/>
        </authorList>
    </citation>
    <scope>NUCLEOTIDE SEQUENCE</scope>
    <source>
        <strain evidence="23">CB</strain>
        <tissue evidence="23">Bursa</tissue>
    </source>
</reference>
<accession>Q5ZLZ8</accession>
<dbReference type="Gene3D" id="3.30.200.20">
    <property type="entry name" value="Phosphorylase Kinase, domain 1"/>
    <property type="match status" value="1"/>
</dbReference>
<dbReference type="PANTHER" id="PTHR45852">
    <property type="entry name" value="SER/THR-PROTEIN KINASE RIO2"/>
    <property type="match status" value="1"/>
</dbReference>
<keyword evidence="9" id="KW-0808">Transferase</keyword>
<evidence type="ECO:0000256" key="4">
    <source>
        <dbReference type="ARBA" id="ARBA00012513"/>
    </source>
</evidence>
<dbReference type="InterPro" id="IPR000687">
    <property type="entry name" value="RIO_kinase"/>
</dbReference>
<dbReference type="InterPro" id="IPR036388">
    <property type="entry name" value="WH-like_DNA-bd_sf"/>
</dbReference>
<organism evidence="23">
    <name type="scientific">Gallus gallus</name>
    <name type="common">Chicken</name>
    <dbReference type="NCBI Taxonomy" id="9031"/>
    <lineage>
        <taxon>Eukaryota</taxon>
        <taxon>Metazoa</taxon>
        <taxon>Chordata</taxon>
        <taxon>Craniata</taxon>
        <taxon>Vertebrata</taxon>
        <taxon>Euteleostomi</taxon>
        <taxon>Archelosauria</taxon>
        <taxon>Archosauria</taxon>
        <taxon>Dinosauria</taxon>
        <taxon>Saurischia</taxon>
        <taxon>Theropoda</taxon>
        <taxon>Coelurosauria</taxon>
        <taxon>Aves</taxon>
        <taxon>Neognathae</taxon>
        <taxon>Galloanserae</taxon>
        <taxon>Galliformes</taxon>
        <taxon>Phasianidae</taxon>
        <taxon>Phasianinae</taxon>
        <taxon>Gallus</taxon>
    </lineage>
</organism>
<dbReference type="EC" id="2.7.11.1" evidence="4"/>
<comment type="cofactor">
    <cofactor evidence="1">
        <name>Mg(2+)</name>
        <dbReference type="ChEBI" id="CHEBI:18420"/>
    </cofactor>
</comment>
<proteinExistence type="evidence at transcript level"/>
<evidence type="ECO:0000256" key="15">
    <source>
        <dbReference type="ARBA" id="ARBA00047899"/>
    </source>
</evidence>
<dbReference type="InterPro" id="IPR030484">
    <property type="entry name" value="Rio2"/>
</dbReference>
<dbReference type="Pfam" id="PF09202">
    <property type="entry name" value="Rio2_N"/>
    <property type="match status" value="1"/>
</dbReference>
<evidence type="ECO:0000259" key="22">
    <source>
        <dbReference type="SMART" id="SM00090"/>
    </source>
</evidence>
<keyword evidence="10" id="KW-0479">Metal-binding</keyword>
<feature type="domain" description="RIO kinase" evidence="22">
    <location>
        <begin position="66"/>
        <end position="289"/>
    </location>
</feature>
<evidence type="ECO:0000256" key="13">
    <source>
        <dbReference type="ARBA" id="ARBA00022840"/>
    </source>
</evidence>
<dbReference type="VEuPathDB" id="HostDB:geneid_427278"/>
<dbReference type="InterPro" id="IPR018935">
    <property type="entry name" value="RIO_kinase_CS"/>
</dbReference>
<dbReference type="GO" id="GO:0042254">
    <property type="term" value="P:ribosome biogenesis"/>
    <property type="evidence" value="ECO:0007669"/>
    <property type="project" value="UniProtKB-KW"/>
</dbReference>
<keyword evidence="5" id="KW-0963">Cytoplasm</keyword>
<sequence>MGKLNVVMLRYLSKEHFRVLTAVEMGMKNHEIVPASLIASIASLKHGGCNKILRELGKHRLLAYERTKTVEGYRLTNAGYDYLALKTLSSRQVISSVGNQMGVGKESDIYIVANEDEQQFAMKLHRLGRTSFRSLKNKRDYHKHRHKMSWLYLSRLAAMKEFAYMKALHDRKFPVPKPVDYNRHAVIMELLDGYPLCQVRQMEDPASVYSELMDLIVKLANHGLIHGDFNEFNLILDNDDHVTMIDFPQMISTSHPNAEWYFDRDVNCIKEFFKKRFNYESELFPEFKDIRRESSLDIEIAASGYTKEMQEDDELLHPLRSDEDDHTAEVSESEEFAESNLKFFRSNQEDNVELIHEEDSESRTSEDATYNNEEADTTETSENLQKLSLTESSSALDKVEGQPVCCKSSEDGVSYVTLFPEHERMLEGTSKNKATQ</sequence>
<dbReference type="FunFam" id="1.10.10.10:FF:000053">
    <property type="entry name" value="Serine/threonine-protein kinase RIO2"/>
    <property type="match status" value="1"/>
</dbReference>
<dbReference type="Pfam" id="PF01163">
    <property type="entry name" value="RIO1"/>
    <property type="match status" value="1"/>
</dbReference>
<comment type="catalytic activity">
    <reaction evidence="15">
        <text>L-threonyl-[protein] + ATP = O-phospho-L-threonyl-[protein] + ADP + H(+)</text>
        <dbReference type="Rhea" id="RHEA:46608"/>
        <dbReference type="Rhea" id="RHEA-COMP:11060"/>
        <dbReference type="Rhea" id="RHEA-COMP:11605"/>
        <dbReference type="ChEBI" id="CHEBI:15378"/>
        <dbReference type="ChEBI" id="CHEBI:30013"/>
        <dbReference type="ChEBI" id="CHEBI:30616"/>
        <dbReference type="ChEBI" id="CHEBI:61977"/>
        <dbReference type="ChEBI" id="CHEBI:456216"/>
        <dbReference type="EC" id="2.7.11.1"/>
    </reaction>
</comment>
<evidence type="ECO:0000256" key="12">
    <source>
        <dbReference type="ARBA" id="ARBA00022777"/>
    </source>
</evidence>
<dbReference type="PANTHER" id="PTHR45852:SF1">
    <property type="entry name" value="SERINE_THREONINE-PROTEIN KINASE RIO2"/>
    <property type="match status" value="1"/>
</dbReference>
<dbReference type="FunFam" id="1.10.510.10:FF:000307">
    <property type="entry name" value="Serine/threonine-protein kinase RIO2"/>
    <property type="match status" value="1"/>
</dbReference>
<evidence type="ECO:0000256" key="14">
    <source>
        <dbReference type="ARBA" id="ARBA00022842"/>
    </source>
</evidence>
<dbReference type="InterPro" id="IPR011009">
    <property type="entry name" value="Kinase-like_dom_sf"/>
</dbReference>
<keyword evidence="13" id="KW-0067">ATP-binding</keyword>
<evidence type="ECO:0000256" key="2">
    <source>
        <dbReference type="ARBA" id="ARBA00004496"/>
    </source>
</evidence>
<evidence type="ECO:0000256" key="10">
    <source>
        <dbReference type="ARBA" id="ARBA00022723"/>
    </source>
</evidence>
<dbReference type="SMART" id="SM00090">
    <property type="entry name" value="RIO"/>
    <property type="match status" value="1"/>
</dbReference>
<feature type="region of interest" description="Disordered" evidence="21">
    <location>
        <begin position="355"/>
        <end position="411"/>
    </location>
</feature>
<comment type="catalytic activity">
    <reaction evidence="16">
        <text>L-seryl-[protein] + ATP = O-phospho-L-seryl-[protein] + ADP + H(+)</text>
        <dbReference type="Rhea" id="RHEA:17989"/>
        <dbReference type="Rhea" id="RHEA-COMP:9863"/>
        <dbReference type="Rhea" id="RHEA-COMP:11604"/>
        <dbReference type="ChEBI" id="CHEBI:15378"/>
        <dbReference type="ChEBI" id="CHEBI:29999"/>
        <dbReference type="ChEBI" id="CHEBI:30616"/>
        <dbReference type="ChEBI" id="CHEBI:83421"/>
        <dbReference type="ChEBI" id="CHEBI:456216"/>
        <dbReference type="EC" id="2.7.11.1"/>
    </reaction>
</comment>
<keyword evidence="14" id="KW-0460">Magnesium</keyword>
<evidence type="ECO:0000256" key="18">
    <source>
        <dbReference type="ARBA" id="ARBA00068353"/>
    </source>
</evidence>
<comment type="similarity">
    <text evidence="3">Belongs to the protein kinase superfamily. RIO-type Ser/Thr kinase family.</text>
</comment>
<evidence type="ECO:0000256" key="5">
    <source>
        <dbReference type="ARBA" id="ARBA00022490"/>
    </source>
</evidence>
<dbReference type="FunFam" id="3.30.200.20:FF:000052">
    <property type="entry name" value="Serine/threonine-protein kinase RIO2"/>
    <property type="match status" value="1"/>
</dbReference>
<evidence type="ECO:0000256" key="3">
    <source>
        <dbReference type="ARBA" id="ARBA00009196"/>
    </source>
</evidence>
<protein>
    <recommendedName>
        <fullName evidence="18">Serine/threonine-protein kinase RIO2</fullName>
        <ecNumber evidence="4">2.7.11.1</ecNumber>
    </recommendedName>
    <alternativeName>
        <fullName evidence="20">RIO kinase 2</fullName>
    </alternativeName>
    <alternativeName>
        <fullName evidence="19">Serine/threonine-protein kinase rio2</fullName>
    </alternativeName>
</protein>